<dbReference type="AlphaFoldDB" id="E6QN45"/>
<reference evidence="1" key="1">
    <citation type="submission" date="2009-10" db="EMBL/GenBank/DDBJ databases">
        <title>Diversity of trophic interactions inside an arsenic-rich microbial ecosystem.</title>
        <authorList>
            <person name="Bertin P.N."/>
            <person name="Heinrich-Salmeron A."/>
            <person name="Pelletier E."/>
            <person name="Goulhen-Chollet F."/>
            <person name="Arsene-Ploetze F."/>
            <person name="Gallien S."/>
            <person name="Calteau A."/>
            <person name="Vallenet D."/>
            <person name="Casiot C."/>
            <person name="Chane-Woon-Ming B."/>
            <person name="Giloteaux L."/>
            <person name="Barakat M."/>
            <person name="Bonnefoy V."/>
            <person name="Bruneel O."/>
            <person name="Chandler M."/>
            <person name="Cleiss J."/>
            <person name="Duran R."/>
            <person name="Elbaz-Poulichet F."/>
            <person name="Fonknechten N."/>
            <person name="Lauga B."/>
            <person name="Mornico D."/>
            <person name="Ortet P."/>
            <person name="Schaeffer C."/>
            <person name="Siguier P."/>
            <person name="Alexander Thil Smith A."/>
            <person name="Van Dorsselaer A."/>
            <person name="Weissenbach J."/>
            <person name="Medigue C."/>
            <person name="Le Paslier D."/>
        </authorList>
    </citation>
    <scope>NUCLEOTIDE SEQUENCE</scope>
</reference>
<sequence length="51" mass="5348">MSVMVAGQLVVICPFELFTVWVQVAGLAVALPEAVLPQGTTCAKPFEVGVM</sequence>
<accession>E6QN45</accession>
<name>E6QN45_9ZZZZ</name>
<evidence type="ECO:0000313" key="1">
    <source>
        <dbReference type="EMBL" id="CBI08666.1"/>
    </source>
</evidence>
<comment type="caution">
    <text evidence="1">The sequence shown here is derived from an EMBL/GenBank/DDBJ whole genome shotgun (WGS) entry which is preliminary data.</text>
</comment>
<proteinExistence type="predicted"/>
<protein>
    <submittedName>
        <fullName evidence="1">Uncharacterized protein</fullName>
    </submittedName>
</protein>
<gene>
    <name evidence="1" type="ORF">CARN6_2154</name>
</gene>
<dbReference type="EMBL" id="CABQ01000247">
    <property type="protein sequence ID" value="CBI08666.1"/>
    <property type="molecule type" value="Genomic_DNA"/>
</dbReference>
<organism evidence="1">
    <name type="scientific">mine drainage metagenome</name>
    <dbReference type="NCBI Taxonomy" id="410659"/>
    <lineage>
        <taxon>unclassified sequences</taxon>
        <taxon>metagenomes</taxon>
        <taxon>ecological metagenomes</taxon>
    </lineage>
</organism>